<dbReference type="eggNOG" id="ENOG502S430">
    <property type="taxonomic scope" value="Eukaryota"/>
</dbReference>
<dbReference type="GeneID" id="19950138"/>
<dbReference type="RefSeq" id="XP_008613565.1">
    <property type="nucleotide sequence ID" value="XM_008615343.1"/>
</dbReference>
<evidence type="ECO:0000313" key="3">
    <source>
        <dbReference type="Proteomes" id="UP000030762"/>
    </source>
</evidence>
<evidence type="ECO:0000256" key="1">
    <source>
        <dbReference type="SAM" id="MobiDB-lite"/>
    </source>
</evidence>
<dbReference type="VEuPathDB" id="FungiDB:SDRG_09411"/>
<dbReference type="EMBL" id="JH767161">
    <property type="protein sequence ID" value="EQC32879.1"/>
    <property type="molecule type" value="Genomic_DNA"/>
</dbReference>
<evidence type="ECO:0000313" key="2">
    <source>
        <dbReference type="EMBL" id="EQC32879.1"/>
    </source>
</evidence>
<feature type="region of interest" description="Disordered" evidence="1">
    <location>
        <begin position="24"/>
        <end position="51"/>
    </location>
</feature>
<keyword evidence="3" id="KW-1185">Reference proteome</keyword>
<feature type="compositionally biased region" description="Low complexity" evidence="1">
    <location>
        <begin position="34"/>
        <end position="45"/>
    </location>
</feature>
<dbReference type="Proteomes" id="UP000030762">
    <property type="component" value="Unassembled WGS sequence"/>
</dbReference>
<accession>T0Q4X4</accession>
<name>T0Q4X4_SAPDV</name>
<proteinExistence type="predicted"/>
<protein>
    <submittedName>
        <fullName evidence="2">Uncharacterized protein</fullName>
    </submittedName>
</protein>
<reference evidence="2 3" key="1">
    <citation type="submission" date="2012-04" db="EMBL/GenBank/DDBJ databases">
        <title>The Genome Sequence of Saprolegnia declina VS20.</title>
        <authorList>
            <consortium name="The Broad Institute Genome Sequencing Platform"/>
            <person name="Russ C."/>
            <person name="Nusbaum C."/>
            <person name="Tyler B."/>
            <person name="van West P."/>
            <person name="Dieguez-Uribeondo J."/>
            <person name="de Bruijn I."/>
            <person name="Tripathy S."/>
            <person name="Jiang R."/>
            <person name="Young S.K."/>
            <person name="Zeng Q."/>
            <person name="Gargeya S."/>
            <person name="Fitzgerald M."/>
            <person name="Haas B."/>
            <person name="Abouelleil A."/>
            <person name="Alvarado L."/>
            <person name="Arachchi H.M."/>
            <person name="Berlin A."/>
            <person name="Chapman S.B."/>
            <person name="Goldberg J."/>
            <person name="Griggs A."/>
            <person name="Gujja S."/>
            <person name="Hansen M."/>
            <person name="Howarth C."/>
            <person name="Imamovic A."/>
            <person name="Larimer J."/>
            <person name="McCowen C."/>
            <person name="Montmayeur A."/>
            <person name="Murphy C."/>
            <person name="Neiman D."/>
            <person name="Pearson M."/>
            <person name="Priest M."/>
            <person name="Roberts A."/>
            <person name="Saif S."/>
            <person name="Shea T."/>
            <person name="Sisk P."/>
            <person name="Sykes S."/>
            <person name="Wortman J."/>
            <person name="Nusbaum C."/>
            <person name="Birren B."/>
        </authorList>
    </citation>
    <scope>NUCLEOTIDE SEQUENCE [LARGE SCALE GENOMIC DNA]</scope>
    <source>
        <strain evidence="2 3">VS20</strain>
    </source>
</reference>
<dbReference type="AlphaFoldDB" id="T0Q4X4"/>
<gene>
    <name evidence="2" type="ORF">SDRG_09411</name>
</gene>
<sequence length="459" mass="49708">MLLVEQTTISLVCDVSSRFEASAMRRSSAPRTGQSAASLQAPASLHGPREVAPPNTTVLQRKAARGPAPTGQTTARTDTTKALAGAMLAPSVAVRPAKPLAKVKTVDLWNAKINRCHDRAVIHTFRNAVLALDLTLSVAIGGGQSTSLLSSTSKNNNHATVALALTTATLPIEPHTTLRKLTTISIAARSPKTLTFIEAAYQVPSSSWRLVATTDDGTDLGIYQAMVPSYTLIALVWKAGLEVLRYHTSFSLLDVVYRCMDYLTSVHAIASLPALATTLLGRVVAPVYDDVDSQHGFHGYTIAVTMRQLDSTVLWEHEFYAVDFDRTQDGATAHLLSPAGAFRDKCRLLADLPHLAIATDAFTSRATHCVLLELAMWDFEKSLRAATSHCVLLQREPQMANLDLDVHSAQFQDAIQMGFETPDMTCRINCVASKKRALVLSAVVGLRRSFLEATYGVRT</sequence>
<dbReference type="InParanoid" id="T0Q4X4"/>
<dbReference type="OMA" id="QDAIHMA"/>
<dbReference type="OrthoDB" id="3219396at2759"/>
<organism evidence="2 3">
    <name type="scientific">Saprolegnia diclina (strain VS20)</name>
    <dbReference type="NCBI Taxonomy" id="1156394"/>
    <lineage>
        <taxon>Eukaryota</taxon>
        <taxon>Sar</taxon>
        <taxon>Stramenopiles</taxon>
        <taxon>Oomycota</taxon>
        <taxon>Saprolegniomycetes</taxon>
        <taxon>Saprolegniales</taxon>
        <taxon>Saprolegniaceae</taxon>
        <taxon>Saprolegnia</taxon>
    </lineage>
</organism>